<reference evidence="2 3" key="1">
    <citation type="submission" date="2020-08" db="EMBL/GenBank/DDBJ databases">
        <title>Genomic Encyclopedia of Type Strains, Phase IV (KMG-IV): sequencing the most valuable type-strain genomes for metagenomic binning, comparative biology and taxonomic classification.</title>
        <authorList>
            <person name="Goeker M."/>
        </authorList>
    </citation>
    <scope>NUCLEOTIDE SEQUENCE [LARGE SCALE GENOMIC DNA]</scope>
    <source>
        <strain evidence="2 3">DSM 45385</strain>
    </source>
</reference>
<keyword evidence="3" id="KW-1185">Reference proteome</keyword>
<protein>
    <submittedName>
        <fullName evidence="2">Uncharacterized protein</fullName>
    </submittedName>
</protein>
<organism evidence="2 3">
    <name type="scientific">Nonomuraea endophytica</name>
    <dbReference type="NCBI Taxonomy" id="714136"/>
    <lineage>
        <taxon>Bacteria</taxon>
        <taxon>Bacillati</taxon>
        <taxon>Actinomycetota</taxon>
        <taxon>Actinomycetes</taxon>
        <taxon>Streptosporangiales</taxon>
        <taxon>Streptosporangiaceae</taxon>
        <taxon>Nonomuraea</taxon>
    </lineage>
</organism>
<feature type="region of interest" description="Disordered" evidence="1">
    <location>
        <begin position="78"/>
        <end position="100"/>
    </location>
</feature>
<evidence type="ECO:0000313" key="3">
    <source>
        <dbReference type="Proteomes" id="UP000568380"/>
    </source>
</evidence>
<evidence type="ECO:0000256" key="1">
    <source>
        <dbReference type="SAM" id="MobiDB-lite"/>
    </source>
</evidence>
<dbReference type="EMBL" id="JACHIN010000004">
    <property type="protein sequence ID" value="MBB5078287.1"/>
    <property type="molecule type" value="Genomic_DNA"/>
</dbReference>
<accession>A0A7W8A2G9</accession>
<proteinExistence type="predicted"/>
<evidence type="ECO:0000313" key="2">
    <source>
        <dbReference type="EMBL" id="MBB5078287.1"/>
    </source>
</evidence>
<gene>
    <name evidence="2" type="ORF">HNR40_003762</name>
</gene>
<dbReference type="Proteomes" id="UP000568380">
    <property type="component" value="Unassembled WGS sequence"/>
</dbReference>
<comment type="caution">
    <text evidence="2">The sequence shown here is derived from an EMBL/GenBank/DDBJ whole genome shotgun (WGS) entry which is preliminary data.</text>
</comment>
<dbReference type="AlphaFoldDB" id="A0A7W8A2G9"/>
<sequence>MEEQRRSVPFECRGCWHVWEEDYLVRSVDDRHGNEREVWVRSGVLVPPPSSAAVCPQCGGQQTTTFPEGYLARHPEARLAAQPPPTDETALLSPVRPRLL</sequence>
<dbReference type="RefSeq" id="WP_184962829.1">
    <property type="nucleotide sequence ID" value="NZ_JACHIN010000004.1"/>
</dbReference>
<name>A0A7W8A2G9_9ACTN</name>